<evidence type="ECO:0000256" key="1">
    <source>
        <dbReference type="ARBA" id="ARBA00004502"/>
    </source>
</evidence>
<dbReference type="InParanoid" id="I1CKI6"/>
<dbReference type="Gene3D" id="3.40.50.1820">
    <property type="entry name" value="alpha/beta hydrolase"/>
    <property type="match status" value="1"/>
</dbReference>
<dbReference type="GO" id="GO:0019915">
    <property type="term" value="P:lipid storage"/>
    <property type="evidence" value="ECO:0007669"/>
    <property type="project" value="InterPro"/>
</dbReference>
<evidence type="ECO:0000256" key="4">
    <source>
        <dbReference type="ARBA" id="ARBA00022801"/>
    </source>
</evidence>
<dbReference type="AlphaFoldDB" id="I1CKI6"/>
<dbReference type="GO" id="GO:0016298">
    <property type="term" value="F:lipase activity"/>
    <property type="evidence" value="ECO:0007669"/>
    <property type="project" value="InterPro"/>
</dbReference>
<dbReference type="OrthoDB" id="448051at2759"/>
<keyword evidence="6" id="KW-1185">Reference proteome</keyword>
<dbReference type="RefSeq" id="XP_067524362.1">
    <property type="nucleotide sequence ID" value="XM_067668261.1"/>
</dbReference>
<accession>I1CKI6</accession>
<gene>
    <name evidence="5" type="ORF">RO3G_13677</name>
</gene>
<sequence length="253" mass="29115">MRFPNTLKFPLRAAWDIKGYPTETLVWPAKQSVNKTILFFIPGNPGLVEYYTPFLQRIYENSPSPHLEIIGEDQIQHKIDCLDTLAEENDQGTRFILIGHSIGSYISAEVLKKRPEQGIIRVIALFPTLRDIGVTPNGIYITKLVNWIPTSAFGIAGSLVSWLSPPLRQFLVESFTKQSGQGLEVTAHQLLHSSVLKNVITMARFEMDTVKDLDHDFYNQHLEKFIIYYSENDKWAPRDHYDYMMDHFEKGIQ</sequence>
<dbReference type="EMBL" id="CH476743">
    <property type="protein sequence ID" value="EIE88966.1"/>
    <property type="molecule type" value="Genomic_DNA"/>
</dbReference>
<dbReference type="eggNOG" id="KOG3975">
    <property type="taxonomic scope" value="Eukaryota"/>
</dbReference>
<dbReference type="SUPFAM" id="SSF53474">
    <property type="entry name" value="alpha/beta-Hydrolases"/>
    <property type="match status" value="1"/>
</dbReference>
<dbReference type="PANTHER" id="PTHR13390">
    <property type="entry name" value="LIPASE"/>
    <property type="match status" value="1"/>
</dbReference>
<dbReference type="Proteomes" id="UP000009138">
    <property type="component" value="Unassembled WGS sequence"/>
</dbReference>
<name>I1CKI6_RHIO9</name>
<dbReference type="PANTHER" id="PTHR13390:SF0">
    <property type="entry name" value="LIPID DROPLET-ASSOCIATED HYDROLASE"/>
    <property type="match status" value="1"/>
</dbReference>
<keyword evidence="4" id="KW-0378">Hydrolase</keyword>
<evidence type="ECO:0000313" key="6">
    <source>
        <dbReference type="Proteomes" id="UP000009138"/>
    </source>
</evidence>
<evidence type="ECO:0000313" key="5">
    <source>
        <dbReference type="EMBL" id="EIE88966.1"/>
    </source>
</evidence>
<evidence type="ECO:0000256" key="2">
    <source>
        <dbReference type="ARBA" id="ARBA00008300"/>
    </source>
</evidence>
<comment type="similarity">
    <text evidence="2">Belongs to the AB hydrolase superfamily. LDAH family.</text>
</comment>
<organism evidence="5 6">
    <name type="scientific">Rhizopus delemar (strain RA 99-880 / ATCC MYA-4621 / FGSC 9543 / NRRL 43880)</name>
    <name type="common">Mucormycosis agent</name>
    <name type="synonym">Rhizopus arrhizus var. delemar</name>
    <dbReference type="NCBI Taxonomy" id="246409"/>
    <lineage>
        <taxon>Eukaryota</taxon>
        <taxon>Fungi</taxon>
        <taxon>Fungi incertae sedis</taxon>
        <taxon>Mucoromycota</taxon>
        <taxon>Mucoromycotina</taxon>
        <taxon>Mucoromycetes</taxon>
        <taxon>Mucorales</taxon>
        <taxon>Mucorineae</taxon>
        <taxon>Rhizopodaceae</taxon>
        <taxon>Rhizopus</taxon>
    </lineage>
</organism>
<dbReference type="VEuPathDB" id="FungiDB:RO3G_13677"/>
<evidence type="ECO:0000256" key="3">
    <source>
        <dbReference type="ARBA" id="ARBA00022677"/>
    </source>
</evidence>
<reference evidence="5 6" key="1">
    <citation type="journal article" date="2009" name="PLoS Genet.">
        <title>Genomic analysis of the basal lineage fungus Rhizopus oryzae reveals a whole-genome duplication.</title>
        <authorList>
            <person name="Ma L.-J."/>
            <person name="Ibrahim A.S."/>
            <person name="Skory C."/>
            <person name="Grabherr M.G."/>
            <person name="Burger G."/>
            <person name="Butler M."/>
            <person name="Elias M."/>
            <person name="Idnurm A."/>
            <person name="Lang B.F."/>
            <person name="Sone T."/>
            <person name="Abe A."/>
            <person name="Calvo S.E."/>
            <person name="Corrochano L.M."/>
            <person name="Engels R."/>
            <person name="Fu J."/>
            <person name="Hansberg W."/>
            <person name="Kim J.-M."/>
            <person name="Kodira C.D."/>
            <person name="Koehrsen M.J."/>
            <person name="Liu B."/>
            <person name="Miranda-Saavedra D."/>
            <person name="O'Leary S."/>
            <person name="Ortiz-Castellanos L."/>
            <person name="Poulter R."/>
            <person name="Rodriguez-Romero J."/>
            <person name="Ruiz-Herrera J."/>
            <person name="Shen Y.-Q."/>
            <person name="Zeng Q."/>
            <person name="Galagan J."/>
            <person name="Birren B.W."/>
            <person name="Cuomo C.A."/>
            <person name="Wickes B.L."/>
        </authorList>
    </citation>
    <scope>NUCLEOTIDE SEQUENCE [LARGE SCALE GENOMIC DNA]</scope>
    <source>
        <strain evidence="6">RA 99-880 / ATCC MYA-4621 / FGSC 9543 / NRRL 43880</strain>
    </source>
</reference>
<dbReference type="InterPro" id="IPR029058">
    <property type="entry name" value="AB_hydrolase_fold"/>
</dbReference>
<dbReference type="OMA" id="WVPVSYY"/>
<dbReference type="GO" id="GO:0005811">
    <property type="term" value="C:lipid droplet"/>
    <property type="evidence" value="ECO:0007669"/>
    <property type="project" value="UniProtKB-SubCell"/>
</dbReference>
<proteinExistence type="inferred from homology"/>
<dbReference type="GeneID" id="93620642"/>
<dbReference type="Pfam" id="PF10230">
    <property type="entry name" value="LIDHydrolase"/>
    <property type="match status" value="2"/>
</dbReference>
<dbReference type="InterPro" id="IPR019363">
    <property type="entry name" value="LDAH"/>
</dbReference>
<comment type="subcellular location">
    <subcellularLocation>
        <location evidence="1">Lipid droplet</location>
    </subcellularLocation>
</comment>
<dbReference type="STRING" id="246409.I1CKI6"/>
<keyword evidence="3" id="KW-0551">Lipid droplet</keyword>
<protein>
    <submittedName>
        <fullName evidence="5">Uncharacterized protein</fullName>
    </submittedName>
</protein>